<evidence type="ECO:0000259" key="4">
    <source>
        <dbReference type="Pfam" id="PF10374"/>
    </source>
</evidence>
<evidence type="ECO:0000256" key="1">
    <source>
        <dbReference type="ARBA" id="ARBA00023161"/>
    </source>
</evidence>
<feature type="domain" description="DNA/RNA-binding" evidence="3">
    <location>
        <begin position="230"/>
        <end position="413"/>
    </location>
</feature>
<dbReference type="SMR" id="A0A482XNS7"/>
<sequence length="428" mass="47989">MKKSYNPISDVRNESADLTKRLYRSISDAAHELDESRRGARSVSDLFAPRVAYQRARLRDACERLLMDGGGGEVTPTAHAQMRKTEELLWRKVYYDVVAAAKRIRQGSTTNDSWQMEEMLLVHNHITAGVGLYHHLLWRLQCEHSHLDMNGITDSLVFFPDRGLKKATGRSGGHSASNGIDKLKDEARKGGGGGGGEEWAQQLAHRCLIYLGDLCRYLVDLQPGWDYGLATHYYTQALLLKPEAGLPHNQLGTMAGAQNYCLDAVYHYMRCLSCAQTFEGAEGNLNQLLDKHSWNQLSAGVSCALARTVARLLSCARTWYCNRPPPPHPPMHKLCDDLIVDLRECLHAVEDADPVAEPDDIELFAMVRRVNERPTRMTEEMLFKSVAIVLMCLHNLNKRGSSELSRGVSLQVSMMAQVLNQIMLKVES</sequence>
<evidence type="ECO:0008006" key="7">
    <source>
        <dbReference type="Google" id="ProtNLM"/>
    </source>
</evidence>
<dbReference type="AlphaFoldDB" id="A0A482XNS7"/>
<organism evidence="5 6">
    <name type="scientific">Laodelphax striatellus</name>
    <name type="common">Small brown planthopper</name>
    <name type="synonym">Delphax striatella</name>
    <dbReference type="NCBI Taxonomy" id="195883"/>
    <lineage>
        <taxon>Eukaryota</taxon>
        <taxon>Metazoa</taxon>
        <taxon>Ecdysozoa</taxon>
        <taxon>Arthropoda</taxon>
        <taxon>Hexapoda</taxon>
        <taxon>Insecta</taxon>
        <taxon>Pterygota</taxon>
        <taxon>Neoptera</taxon>
        <taxon>Paraneoptera</taxon>
        <taxon>Hemiptera</taxon>
        <taxon>Auchenorrhyncha</taxon>
        <taxon>Fulgoroidea</taxon>
        <taxon>Delphacidae</taxon>
        <taxon>Criomorphinae</taxon>
        <taxon>Laodelphax</taxon>
    </lineage>
</organism>
<accession>A0A482XNS7</accession>
<dbReference type="InterPro" id="IPR045153">
    <property type="entry name" value="Est1/Ebs1-like"/>
</dbReference>
<dbReference type="SUPFAM" id="SSF48452">
    <property type="entry name" value="TPR-like"/>
    <property type="match status" value="1"/>
</dbReference>
<evidence type="ECO:0000256" key="2">
    <source>
        <dbReference type="SAM" id="MobiDB-lite"/>
    </source>
</evidence>
<feature type="non-terminal residue" evidence="5">
    <location>
        <position position="428"/>
    </location>
</feature>
<dbReference type="InParanoid" id="A0A482XNS7"/>
<keyword evidence="1" id="KW-0866">Nonsense-mediated mRNA decay</keyword>
<dbReference type="Proteomes" id="UP000291343">
    <property type="component" value="Unassembled WGS sequence"/>
</dbReference>
<dbReference type="PANTHER" id="PTHR15696">
    <property type="entry name" value="SMG-7 SUPPRESSOR WITH MORPHOLOGICAL EFFECT ON GENITALIA PROTEIN 7"/>
    <property type="match status" value="1"/>
</dbReference>
<dbReference type="InterPro" id="IPR018834">
    <property type="entry name" value="DNA/RNA-bd_Est1-type"/>
</dbReference>
<evidence type="ECO:0000313" key="6">
    <source>
        <dbReference type="Proteomes" id="UP000291343"/>
    </source>
</evidence>
<evidence type="ECO:0000313" key="5">
    <source>
        <dbReference type="EMBL" id="RZF46841.1"/>
    </source>
</evidence>
<dbReference type="STRING" id="195883.A0A482XNS7"/>
<reference evidence="5 6" key="1">
    <citation type="journal article" date="2017" name="Gigascience">
        <title>Genome sequence of the small brown planthopper, Laodelphax striatellus.</title>
        <authorList>
            <person name="Zhu J."/>
            <person name="Jiang F."/>
            <person name="Wang X."/>
            <person name="Yang P."/>
            <person name="Bao Y."/>
            <person name="Zhao W."/>
            <person name="Wang W."/>
            <person name="Lu H."/>
            <person name="Wang Q."/>
            <person name="Cui N."/>
            <person name="Li J."/>
            <person name="Chen X."/>
            <person name="Luo L."/>
            <person name="Yu J."/>
            <person name="Kang L."/>
            <person name="Cui F."/>
        </authorList>
    </citation>
    <scope>NUCLEOTIDE SEQUENCE [LARGE SCALE GENOMIC DNA]</scope>
    <source>
        <strain evidence="5">Lst14</strain>
    </source>
</reference>
<name>A0A482XNS7_LAOST</name>
<dbReference type="Pfam" id="PF10374">
    <property type="entry name" value="EST1"/>
    <property type="match status" value="1"/>
</dbReference>
<dbReference type="OrthoDB" id="5920073at2759"/>
<feature type="domain" description="Telomerase activating protein Est1-like N-terminal" evidence="4">
    <location>
        <begin position="84"/>
        <end position="218"/>
    </location>
</feature>
<dbReference type="PANTHER" id="PTHR15696:SF7">
    <property type="entry name" value="NONSENSE-MEDIATED MRNA DECAY FACTOR"/>
    <property type="match status" value="1"/>
</dbReference>
<feature type="region of interest" description="Disordered" evidence="2">
    <location>
        <begin position="167"/>
        <end position="195"/>
    </location>
</feature>
<dbReference type="GO" id="GO:0070034">
    <property type="term" value="F:telomerase RNA binding"/>
    <property type="evidence" value="ECO:0007669"/>
    <property type="project" value="TreeGrafter"/>
</dbReference>
<dbReference type="GO" id="GO:0000184">
    <property type="term" value="P:nuclear-transcribed mRNA catabolic process, nonsense-mediated decay"/>
    <property type="evidence" value="ECO:0007669"/>
    <property type="project" value="UniProtKB-KW"/>
</dbReference>
<dbReference type="Pfam" id="PF10373">
    <property type="entry name" value="EST1_DNA_bind"/>
    <property type="match status" value="1"/>
</dbReference>
<dbReference type="InterPro" id="IPR019458">
    <property type="entry name" value="Est1-like_N"/>
</dbReference>
<evidence type="ECO:0000259" key="3">
    <source>
        <dbReference type="Pfam" id="PF10373"/>
    </source>
</evidence>
<dbReference type="GO" id="GO:0005697">
    <property type="term" value="C:telomerase holoenzyme complex"/>
    <property type="evidence" value="ECO:0007669"/>
    <property type="project" value="TreeGrafter"/>
</dbReference>
<keyword evidence="6" id="KW-1185">Reference proteome</keyword>
<gene>
    <name evidence="5" type="ORF">LSTR_LSTR015754</name>
</gene>
<proteinExistence type="predicted"/>
<dbReference type="Gene3D" id="1.25.40.10">
    <property type="entry name" value="Tetratricopeptide repeat domain"/>
    <property type="match status" value="1"/>
</dbReference>
<dbReference type="GO" id="GO:0042162">
    <property type="term" value="F:telomeric DNA binding"/>
    <property type="evidence" value="ECO:0007669"/>
    <property type="project" value="TreeGrafter"/>
</dbReference>
<protein>
    <recommendedName>
        <fullName evidence="7">DNA/RNA-binding domain-containing protein</fullName>
    </recommendedName>
</protein>
<dbReference type="EMBL" id="QKKF02005660">
    <property type="protein sequence ID" value="RZF46841.1"/>
    <property type="molecule type" value="Genomic_DNA"/>
</dbReference>
<dbReference type="InterPro" id="IPR011990">
    <property type="entry name" value="TPR-like_helical_dom_sf"/>
</dbReference>
<comment type="caution">
    <text evidence="5">The sequence shown here is derived from an EMBL/GenBank/DDBJ whole genome shotgun (WGS) entry which is preliminary data.</text>
</comment>